<dbReference type="Gene3D" id="1.25.40.10">
    <property type="entry name" value="Tetratricopeptide repeat domain"/>
    <property type="match status" value="1"/>
</dbReference>
<accession>A0A2A2FA28</accession>
<keyword evidence="1" id="KW-0732">Signal</keyword>
<evidence type="ECO:0000313" key="2">
    <source>
        <dbReference type="EMBL" id="PAU82351.1"/>
    </source>
</evidence>
<dbReference type="SUPFAM" id="SSF48439">
    <property type="entry name" value="Protein prenylyltransferase"/>
    <property type="match status" value="1"/>
</dbReference>
<keyword evidence="3" id="KW-1185">Reference proteome</keyword>
<reference evidence="2 3" key="1">
    <citation type="submission" date="2017-08" db="EMBL/GenBank/DDBJ databases">
        <title>Halovibrio sewagensis sp. nov., isolated from wastewater of high salinity.</title>
        <authorList>
            <person name="Dong X."/>
            <person name="Zhang G."/>
        </authorList>
    </citation>
    <scope>NUCLEOTIDE SEQUENCE [LARGE SCALE GENOMIC DNA]</scope>
    <source>
        <strain evidence="2 3">YL5-2</strain>
    </source>
</reference>
<name>A0A2A2FA28_9GAMM</name>
<evidence type="ECO:0000256" key="1">
    <source>
        <dbReference type="SAM" id="SignalP"/>
    </source>
</evidence>
<evidence type="ECO:0000313" key="3">
    <source>
        <dbReference type="Proteomes" id="UP000218896"/>
    </source>
</evidence>
<dbReference type="EMBL" id="NSKD01000001">
    <property type="protein sequence ID" value="PAU82351.1"/>
    <property type="molecule type" value="Genomic_DNA"/>
</dbReference>
<dbReference type="AlphaFoldDB" id="A0A2A2FA28"/>
<dbReference type="OrthoDB" id="9814042at2"/>
<dbReference type="RefSeq" id="WP_095616445.1">
    <property type="nucleotide sequence ID" value="NZ_NSKD01000001.1"/>
</dbReference>
<dbReference type="InterPro" id="IPR011990">
    <property type="entry name" value="TPR-like_helical_dom_sf"/>
</dbReference>
<comment type="caution">
    <text evidence="2">The sequence shown here is derived from an EMBL/GenBank/DDBJ whole genome shotgun (WGS) entry which is preliminary data.</text>
</comment>
<feature type="signal peptide" evidence="1">
    <location>
        <begin position="1"/>
        <end position="25"/>
    </location>
</feature>
<proteinExistence type="predicted"/>
<protein>
    <submittedName>
        <fullName evidence="2">Uncharacterized protein</fullName>
    </submittedName>
</protein>
<dbReference type="Proteomes" id="UP000218896">
    <property type="component" value="Unassembled WGS sequence"/>
</dbReference>
<sequence>MTSTVLFRRLLIQAFIIAFLLGCSADQDKDADQPNKSAAALVKEAQQLMVEHGQGEELEKALKLTERATKVDPDYVSAYIARINILKRMGKVEGIVKATERPVELQPHPENRLSLCMAQEATGKSDGKNLECYRQLIEDIEVDSDTPDGRRETYLLALRLAGDEAFEDELNAYLKSLDSDDDDMARELAKFKFIEKSREDLLREIAPVSR</sequence>
<organism evidence="2 3">
    <name type="scientific">Halovibrio salipaludis</name>
    <dbReference type="NCBI Taxonomy" id="2032626"/>
    <lineage>
        <taxon>Bacteria</taxon>
        <taxon>Pseudomonadati</taxon>
        <taxon>Pseudomonadota</taxon>
        <taxon>Gammaproteobacteria</taxon>
        <taxon>Oceanospirillales</taxon>
        <taxon>Halomonadaceae</taxon>
        <taxon>Halovibrio</taxon>
    </lineage>
</organism>
<feature type="chain" id="PRO_5012968559" evidence="1">
    <location>
        <begin position="26"/>
        <end position="210"/>
    </location>
</feature>
<gene>
    <name evidence="2" type="ORF">CK501_04185</name>
</gene>